<proteinExistence type="predicted"/>
<evidence type="ECO:0000313" key="2">
    <source>
        <dbReference type="EMBL" id="KLJ09851.1"/>
    </source>
</evidence>
<gene>
    <name evidence="2" type="ORF">EMPG_14722</name>
</gene>
<feature type="region of interest" description="Disordered" evidence="1">
    <location>
        <begin position="134"/>
        <end position="166"/>
    </location>
</feature>
<protein>
    <submittedName>
        <fullName evidence="2">Uncharacterized protein</fullName>
    </submittedName>
</protein>
<feature type="compositionally biased region" description="Low complexity" evidence="1">
    <location>
        <begin position="395"/>
        <end position="406"/>
    </location>
</feature>
<feature type="region of interest" description="Disordered" evidence="1">
    <location>
        <begin position="1"/>
        <end position="27"/>
    </location>
</feature>
<reference evidence="3" key="1">
    <citation type="journal article" date="2015" name="PLoS Genet.">
        <title>The dynamic genome and transcriptome of the human fungal pathogen Blastomyces and close relative Emmonsia.</title>
        <authorList>
            <person name="Munoz J.F."/>
            <person name="Gauthier G.M."/>
            <person name="Desjardins C.A."/>
            <person name="Gallo J.E."/>
            <person name="Holder J."/>
            <person name="Sullivan T.D."/>
            <person name="Marty A.J."/>
            <person name="Carmen J.C."/>
            <person name="Chen Z."/>
            <person name="Ding L."/>
            <person name="Gujja S."/>
            <person name="Magrini V."/>
            <person name="Misas E."/>
            <person name="Mitreva M."/>
            <person name="Priest M."/>
            <person name="Saif S."/>
            <person name="Whiston E.A."/>
            <person name="Young S."/>
            <person name="Zeng Q."/>
            <person name="Goldman W.E."/>
            <person name="Mardis E.R."/>
            <person name="Taylor J.W."/>
            <person name="McEwen J.G."/>
            <person name="Clay O.K."/>
            <person name="Klein B.S."/>
            <person name="Cuomo C.A."/>
        </authorList>
    </citation>
    <scope>NUCLEOTIDE SEQUENCE [LARGE SCALE GENOMIC DNA]</scope>
    <source>
        <strain evidence="3">UAMH 139</strain>
    </source>
</reference>
<organism evidence="2 3">
    <name type="scientific">Blastomyces silverae</name>
    <dbReference type="NCBI Taxonomy" id="2060906"/>
    <lineage>
        <taxon>Eukaryota</taxon>
        <taxon>Fungi</taxon>
        <taxon>Dikarya</taxon>
        <taxon>Ascomycota</taxon>
        <taxon>Pezizomycotina</taxon>
        <taxon>Eurotiomycetes</taxon>
        <taxon>Eurotiomycetidae</taxon>
        <taxon>Onygenales</taxon>
        <taxon>Ajellomycetaceae</taxon>
        <taxon>Blastomyces</taxon>
    </lineage>
</organism>
<dbReference type="AlphaFoldDB" id="A0A0H1BL26"/>
<feature type="region of interest" description="Disordered" evidence="1">
    <location>
        <begin position="334"/>
        <end position="358"/>
    </location>
</feature>
<sequence length="462" mass="50961">MGSQGPAAKPSSHSRTTTTTTTTLHSRQTHCTHSSFTREFSSYDRLATCQLCKRGPDLGWVYACTEDEDRLDARDGYPPQENQQLSSTAISNSLKAGDVVQLNAWIENAIKGGHYTPEQVELVRSQRAAVLETVHTDSRVRRDPISPETRSNSSTEDPEHSESAPANTYVKVPSTILLPACHSALGHVTIPACRLRVCPRCMPTATERSWQSLDRICRDDYMTNDRLLEILAAVAVSIDAASLARESRKVPTPDGSSSFDIADEHVGGDGYPADASNTMYDASTVENSDNDTRGANLEKDEITPPAVVDGNFINRAPRQRKSLRELLHLHRNHAKGATGGGKKNYHHHNPHHHHHGRQELCISSIDSPSDTGRDDWGRRSGMELQKLRPRGSENTRPQAQQTTTARPEFVRRAKYDLSVRHHVNGGIADNNGGDVGELGFVPIIGRLTDPVDREEDMIIARV</sequence>
<feature type="region of interest" description="Disordered" evidence="1">
    <location>
        <begin position="383"/>
        <end position="406"/>
    </location>
</feature>
<feature type="compositionally biased region" description="Basic and acidic residues" evidence="1">
    <location>
        <begin position="134"/>
        <end position="145"/>
    </location>
</feature>
<dbReference type="Proteomes" id="UP000053573">
    <property type="component" value="Unassembled WGS sequence"/>
</dbReference>
<dbReference type="EMBL" id="LDEV01002239">
    <property type="protein sequence ID" value="KLJ09851.1"/>
    <property type="molecule type" value="Genomic_DNA"/>
</dbReference>
<dbReference type="STRING" id="2060906.A0A0H1BL26"/>
<feature type="region of interest" description="Disordered" evidence="1">
    <location>
        <begin position="248"/>
        <end position="267"/>
    </location>
</feature>
<evidence type="ECO:0000313" key="3">
    <source>
        <dbReference type="Proteomes" id="UP000053573"/>
    </source>
</evidence>
<name>A0A0H1BL26_9EURO</name>
<dbReference type="OrthoDB" id="4776522at2759"/>
<feature type="compositionally biased region" description="Basic residues" evidence="1">
    <location>
        <begin position="343"/>
        <end position="356"/>
    </location>
</feature>
<comment type="caution">
    <text evidence="2">The sequence shown here is derived from an EMBL/GenBank/DDBJ whole genome shotgun (WGS) entry which is preliminary data.</text>
</comment>
<evidence type="ECO:0000256" key="1">
    <source>
        <dbReference type="SAM" id="MobiDB-lite"/>
    </source>
</evidence>
<accession>A0A0H1BL26</accession>
<keyword evidence="3" id="KW-1185">Reference proteome</keyword>